<dbReference type="GO" id="GO:0009349">
    <property type="term" value="C:riboflavin synthase complex"/>
    <property type="evidence" value="ECO:0007669"/>
    <property type="project" value="InterPro"/>
</dbReference>
<comment type="similarity">
    <text evidence="5">In the N-terminal section; belongs to the DHBP synthase family.</text>
</comment>
<dbReference type="GO" id="GO:0009231">
    <property type="term" value="P:riboflavin biosynthetic process"/>
    <property type="evidence" value="ECO:0007669"/>
    <property type="project" value="UniProtKB-UniPathway"/>
</dbReference>
<accession>A0A0L0DPM9</accession>
<dbReference type="STRING" id="461836.A0A0L0DPM9"/>
<comment type="pathway">
    <text evidence="4">Cofactor biosynthesis; riboflavin biosynthesis; riboflavin from 2-hydroxy-3-oxobutyl phosphate and 5-amino-6-(D-ribitylamino)uracil: step 1/2.</text>
</comment>
<dbReference type="InterPro" id="IPR002734">
    <property type="entry name" value="RibDG_C"/>
</dbReference>
<sequence>MARAVAVGETAKFTAASNPHVGCVIVASDGVTVVAEGVHKAAGLAHAERDAIERARREGRANELVGATVYTTLEPCHNHGRTPPCDALLIAARVARVVIGVVDPDGQTDGQGRQVLLDVGIEVVTGVGAELVEASLAAYLHHRRSGRPYAVLKTAVSIDGCIAAADGSSQWITSEAARHHAHGLRAASQAVVVGSSTVLADNPRLTVRSYPKASALGRHLNPLYPSSARQPLRVVLDGRGRVLDAAMAGSELHVFETSLAPTVVFTASSDKVAAAVAAGLVSDSVDGVRAVVVPRSGNGVGVDLGAVLAWLGRAGLLQIMIEGGATLHAQFVASGIFDEIHVYRGNTVLAGGKPWAGTSGSVGAGGSMADAPRLQLAETAVLDESNVFEKWARESVFKPNAPTSAGLEASAVAEDDDELPFTPVGEVIERFRAGEVVVVMDDTDRENEGDLIVAAEKATPEAVVLFLEHTTGILCTPMSASRAAELELPLMVPPSSASDPHGTAFTITVDAWDATTGAPASERARTARLVACGNKSELRRPGHIFPLIARPGGLGVRLGHTEAGVTLAQLAGLAPVALLSEIVDKADPQGGMARRPQCAAVAAKHGLAFTTVAHIREYMLAHSLPFALDSPPVVAEREEGGGNESEFSACFLDLAAPHGTWVLRVYQSGTRVLVRGVEGDDPSAPLPRGRKPTLVRIHSECFTGDVLGSAHCDCGAQLKRALDVLSAAGRGVIILPAGHEGRGIGLFDKVKAYRAMRETPGLDTYAANVAVGHAEDARSFDECPNLLAALNVDSVVLLSSNPAKKKVLLDAGLLAESRALVTGVSPRNVEYLAAKAVRHDDAKLAKVVAAVRSGNGSGAVADSGKGSGPANDNATGSENGCASASDEATGGAPSAEEGIGGYRKSLLSAVALPKLTREAVVAARPRILVVRAAWHAPVISALVDEIARVMAEQYGVDVGAQIKQVVVPGSYELLYGVEAAAAKYAPDVVIAVGILIKGATAHFEYVSSAVVDGLVALQAKIGVPIVNGVLNVYDVDQAIERCDPTSDHCSGPSLALTALQMATFAASLDDEW</sequence>
<dbReference type="Gene3D" id="3.40.50.10990">
    <property type="entry name" value="GTP cyclohydrolase II"/>
    <property type="match status" value="1"/>
</dbReference>
<evidence type="ECO:0000313" key="15">
    <source>
        <dbReference type="EMBL" id="KNC54252.1"/>
    </source>
</evidence>
<feature type="region of interest" description="Disordered" evidence="13">
    <location>
        <begin position="855"/>
        <end position="896"/>
    </location>
</feature>
<organism evidence="15 16">
    <name type="scientific">Thecamonas trahens ATCC 50062</name>
    <dbReference type="NCBI Taxonomy" id="461836"/>
    <lineage>
        <taxon>Eukaryota</taxon>
        <taxon>Apusozoa</taxon>
        <taxon>Apusomonadida</taxon>
        <taxon>Apusomonadidae</taxon>
        <taxon>Thecamonas</taxon>
    </lineage>
</organism>
<dbReference type="InterPro" id="IPR017945">
    <property type="entry name" value="DHBP_synth_RibB-like_a/b_dom"/>
</dbReference>
<dbReference type="GO" id="GO:0008703">
    <property type="term" value="F:5-amino-6-(5-phosphoribosylamino)uracil reductase activity"/>
    <property type="evidence" value="ECO:0007669"/>
    <property type="project" value="InterPro"/>
</dbReference>
<keyword evidence="8" id="KW-0808">Transferase</keyword>
<dbReference type="SUPFAM" id="SSF55821">
    <property type="entry name" value="YrdC/RibB"/>
    <property type="match status" value="1"/>
</dbReference>
<dbReference type="InterPro" id="IPR004794">
    <property type="entry name" value="Eubact_RibD"/>
</dbReference>
<dbReference type="InterPro" id="IPR002180">
    <property type="entry name" value="LS/RS"/>
</dbReference>
<keyword evidence="7" id="KW-0686">Riboflavin biosynthesis</keyword>
<dbReference type="InterPro" id="IPR036144">
    <property type="entry name" value="RibA-like_sf"/>
</dbReference>
<evidence type="ECO:0000256" key="6">
    <source>
        <dbReference type="ARBA" id="ARBA00007424"/>
    </source>
</evidence>
<evidence type="ECO:0000256" key="11">
    <source>
        <dbReference type="ARBA" id="ARBA00023268"/>
    </source>
</evidence>
<evidence type="ECO:0000256" key="4">
    <source>
        <dbReference type="ARBA" id="ARBA00004917"/>
    </source>
</evidence>
<dbReference type="Pfam" id="PF01872">
    <property type="entry name" value="RibD_C"/>
    <property type="match status" value="1"/>
</dbReference>
<dbReference type="GO" id="GO:0008270">
    <property type="term" value="F:zinc ion binding"/>
    <property type="evidence" value="ECO:0007669"/>
    <property type="project" value="InterPro"/>
</dbReference>
<dbReference type="GeneID" id="25568373"/>
<keyword evidence="11" id="KW-0511">Multifunctional enzyme</keyword>
<dbReference type="PANTHER" id="PTHR21327">
    <property type="entry name" value="GTP CYCLOHYDROLASE II-RELATED"/>
    <property type="match status" value="1"/>
</dbReference>
<name>A0A0L0DPM9_THETB</name>
<dbReference type="PROSITE" id="PS00903">
    <property type="entry name" value="CYT_DCMP_DEAMINASES_1"/>
    <property type="match status" value="1"/>
</dbReference>
<dbReference type="InterPro" id="IPR034964">
    <property type="entry name" value="LS"/>
</dbReference>
<dbReference type="PANTHER" id="PTHR21327:SF18">
    <property type="entry name" value="3,4-DIHYDROXY-2-BUTANONE 4-PHOSPHATE SYNTHASE"/>
    <property type="match status" value="1"/>
</dbReference>
<proteinExistence type="inferred from homology"/>
<comment type="pathway">
    <text evidence="3">Cofactor biosynthesis; riboflavin biosynthesis; 5-amino-6-(D-ribitylamino)uracil from GTP: step 3/4.</text>
</comment>
<dbReference type="eggNOG" id="KOG1018">
    <property type="taxonomic scope" value="Eukaryota"/>
</dbReference>
<gene>
    <name evidence="15" type="ORF">AMSG_10048</name>
</gene>
<dbReference type="GO" id="GO:0005829">
    <property type="term" value="C:cytosol"/>
    <property type="evidence" value="ECO:0007669"/>
    <property type="project" value="TreeGrafter"/>
</dbReference>
<evidence type="ECO:0000256" key="5">
    <source>
        <dbReference type="ARBA" id="ARBA00005520"/>
    </source>
</evidence>
<keyword evidence="16" id="KW-1185">Reference proteome</keyword>
<dbReference type="Pfam" id="PF00926">
    <property type="entry name" value="DHBP_synthase"/>
    <property type="match status" value="1"/>
</dbReference>
<evidence type="ECO:0000256" key="8">
    <source>
        <dbReference type="ARBA" id="ARBA00022679"/>
    </source>
</evidence>
<dbReference type="GO" id="GO:0008686">
    <property type="term" value="F:3,4-dihydroxy-2-butanone-4-phosphate synthase activity"/>
    <property type="evidence" value="ECO:0007669"/>
    <property type="project" value="InterPro"/>
</dbReference>
<evidence type="ECO:0000256" key="7">
    <source>
        <dbReference type="ARBA" id="ARBA00022619"/>
    </source>
</evidence>
<dbReference type="SUPFAM" id="SSF142695">
    <property type="entry name" value="RibA-like"/>
    <property type="match status" value="1"/>
</dbReference>
<dbReference type="NCBIfam" id="TIGR00506">
    <property type="entry name" value="ribB"/>
    <property type="match status" value="1"/>
</dbReference>
<dbReference type="OrthoDB" id="60371at2759"/>
<dbReference type="Gene3D" id="3.40.430.10">
    <property type="entry name" value="Dihydrofolate Reductase, subunit A"/>
    <property type="match status" value="1"/>
</dbReference>
<dbReference type="NCBIfam" id="TIGR00326">
    <property type="entry name" value="eubact_ribD"/>
    <property type="match status" value="1"/>
</dbReference>
<dbReference type="AlphaFoldDB" id="A0A0L0DPM9"/>
<dbReference type="Proteomes" id="UP000054408">
    <property type="component" value="Unassembled WGS sequence"/>
</dbReference>
<dbReference type="Pfam" id="PF00383">
    <property type="entry name" value="dCMP_cyt_deam_1"/>
    <property type="match status" value="1"/>
</dbReference>
<dbReference type="RefSeq" id="XP_013753887.1">
    <property type="nucleotide sequence ID" value="XM_013898433.1"/>
</dbReference>
<keyword evidence="15" id="KW-0378">Hydrolase</keyword>
<reference evidence="15 16" key="1">
    <citation type="submission" date="2010-05" db="EMBL/GenBank/DDBJ databases">
        <title>The Genome Sequence of Thecamonas trahens ATCC 50062.</title>
        <authorList>
            <consortium name="The Broad Institute Genome Sequencing Platform"/>
            <person name="Russ C."/>
            <person name="Cuomo C."/>
            <person name="Shea T."/>
            <person name="Young S.K."/>
            <person name="Zeng Q."/>
            <person name="Koehrsen M."/>
            <person name="Haas B."/>
            <person name="Borodovsky M."/>
            <person name="Guigo R."/>
            <person name="Alvarado L."/>
            <person name="Berlin A."/>
            <person name="Bochicchio J."/>
            <person name="Borenstein D."/>
            <person name="Chapman S."/>
            <person name="Chen Z."/>
            <person name="Freedman E."/>
            <person name="Gellesch M."/>
            <person name="Goldberg J."/>
            <person name="Griggs A."/>
            <person name="Gujja S."/>
            <person name="Heilman E."/>
            <person name="Heiman D."/>
            <person name="Hepburn T."/>
            <person name="Howarth C."/>
            <person name="Jen D."/>
            <person name="Larson L."/>
            <person name="Mehta T."/>
            <person name="Park D."/>
            <person name="Pearson M."/>
            <person name="Roberts A."/>
            <person name="Saif S."/>
            <person name="Shenoy N."/>
            <person name="Sisk P."/>
            <person name="Stolte C."/>
            <person name="Sykes S."/>
            <person name="Thomson T."/>
            <person name="Walk T."/>
            <person name="White J."/>
            <person name="Yandava C."/>
            <person name="Burger G."/>
            <person name="Gray M.W."/>
            <person name="Holland P.W.H."/>
            <person name="King N."/>
            <person name="Lang F.B.F."/>
            <person name="Roger A.J."/>
            <person name="Ruiz-Trillo I."/>
            <person name="Lander E."/>
            <person name="Nusbaum C."/>
        </authorList>
    </citation>
    <scope>NUCLEOTIDE SEQUENCE [LARGE SCALE GENOMIC DNA]</scope>
    <source>
        <strain evidence="15 16">ATCC 50062</strain>
    </source>
</reference>
<dbReference type="NCBIfam" id="NF001591">
    <property type="entry name" value="PRK00393.1"/>
    <property type="match status" value="1"/>
</dbReference>
<dbReference type="InterPro" id="IPR016192">
    <property type="entry name" value="APOBEC/CMP_deaminase_Zn-bd"/>
</dbReference>
<dbReference type="GO" id="GO:0008835">
    <property type="term" value="F:diaminohydroxyphosphoribosylaminopyrimidine deaminase activity"/>
    <property type="evidence" value="ECO:0007669"/>
    <property type="project" value="InterPro"/>
</dbReference>
<dbReference type="PROSITE" id="PS51747">
    <property type="entry name" value="CYT_DCMP_DEAMINASES_2"/>
    <property type="match status" value="1"/>
</dbReference>
<comment type="catalytic activity">
    <reaction evidence="12">
        <text>(2S)-2-hydroxy-3-oxobutyl phosphate + 5-amino-6-(D-ribitylamino)uracil = 6,7-dimethyl-8-(1-D-ribityl)lumazine + phosphate + 2 H2O + H(+)</text>
        <dbReference type="Rhea" id="RHEA:26152"/>
        <dbReference type="ChEBI" id="CHEBI:15377"/>
        <dbReference type="ChEBI" id="CHEBI:15378"/>
        <dbReference type="ChEBI" id="CHEBI:15934"/>
        <dbReference type="ChEBI" id="CHEBI:43474"/>
        <dbReference type="ChEBI" id="CHEBI:58201"/>
        <dbReference type="ChEBI" id="CHEBI:58830"/>
        <dbReference type="EC" id="2.5.1.78"/>
    </reaction>
</comment>
<dbReference type="Gene3D" id="3.40.50.960">
    <property type="entry name" value="Lumazine/riboflavin synthase"/>
    <property type="match status" value="1"/>
</dbReference>
<dbReference type="EMBL" id="GL349487">
    <property type="protein sequence ID" value="KNC54252.1"/>
    <property type="molecule type" value="Genomic_DNA"/>
</dbReference>
<dbReference type="InterPro" id="IPR002125">
    <property type="entry name" value="CMP_dCMP_dom"/>
</dbReference>
<evidence type="ECO:0000313" key="16">
    <source>
        <dbReference type="Proteomes" id="UP000054408"/>
    </source>
</evidence>
<evidence type="ECO:0000256" key="10">
    <source>
        <dbReference type="ARBA" id="ARBA00022833"/>
    </source>
</evidence>
<dbReference type="InterPro" id="IPR036467">
    <property type="entry name" value="LS/RS_sf"/>
</dbReference>
<dbReference type="GO" id="GO:0000906">
    <property type="term" value="F:6,7-dimethyl-8-ribityllumazine synthase activity"/>
    <property type="evidence" value="ECO:0007669"/>
    <property type="project" value="UniProtKB-EC"/>
</dbReference>
<dbReference type="SUPFAM" id="SSF53597">
    <property type="entry name" value="Dihydrofolate reductase-like"/>
    <property type="match status" value="1"/>
</dbReference>
<dbReference type="eggNOG" id="KOG1284">
    <property type="taxonomic scope" value="Eukaryota"/>
</dbReference>
<dbReference type="InterPro" id="IPR000422">
    <property type="entry name" value="DHBP_synthase_RibB"/>
</dbReference>
<feature type="domain" description="CMP/dCMP-type deaminase" evidence="14">
    <location>
        <begin position="1"/>
        <end position="124"/>
    </location>
</feature>
<feature type="compositionally biased region" description="Polar residues" evidence="13">
    <location>
        <begin position="870"/>
        <end position="882"/>
    </location>
</feature>
<dbReference type="HAMAP" id="MF_00178">
    <property type="entry name" value="Lumazine_synth"/>
    <property type="match status" value="1"/>
</dbReference>
<keyword evidence="10" id="KW-0862">Zinc</keyword>
<protein>
    <submittedName>
        <fullName evidence="15">GTP cyclohydrolase II/3,4-dihydroxy-2-butanone 4-phosphate synthase</fullName>
    </submittedName>
</protein>
<evidence type="ECO:0000256" key="12">
    <source>
        <dbReference type="ARBA" id="ARBA00048785"/>
    </source>
</evidence>
<dbReference type="eggNOG" id="KOG3243">
    <property type="taxonomic scope" value="Eukaryota"/>
</dbReference>
<dbReference type="UniPathway" id="UPA00275">
    <property type="reaction ID" value="UER00401"/>
</dbReference>
<dbReference type="CDD" id="cd01284">
    <property type="entry name" value="Riboflavin_deaminase-reductase"/>
    <property type="match status" value="1"/>
</dbReference>
<dbReference type="Gene3D" id="3.40.140.10">
    <property type="entry name" value="Cytidine Deaminase, domain 2"/>
    <property type="match status" value="1"/>
</dbReference>
<comment type="pathway">
    <text evidence="2">Cofactor biosynthesis; riboflavin biosynthesis; 2-hydroxy-3-oxobutyl phosphate from D-ribulose 5-phosphate: step 1/1.</text>
</comment>
<dbReference type="SUPFAM" id="SSF52121">
    <property type="entry name" value="Lumazine synthase"/>
    <property type="match status" value="1"/>
</dbReference>
<dbReference type="Pfam" id="PF00925">
    <property type="entry name" value="GTP_cyclohydro2"/>
    <property type="match status" value="1"/>
</dbReference>
<dbReference type="Gene3D" id="3.90.870.10">
    <property type="entry name" value="DHBP synthase"/>
    <property type="match status" value="1"/>
</dbReference>
<dbReference type="InterPro" id="IPR024072">
    <property type="entry name" value="DHFR-like_dom_sf"/>
</dbReference>
<evidence type="ECO:0000256" key="13">
    <source>
        <dbReference type="SAM" id="MobiDB-lite"/>
    </source>
</evidence>
<dbReference type="InterPro" id="IPR016193">
    <property type="entry name" value="Cytidine_deaminase-like"/>
</dbReference>
<dbReference type="Pfam" id="PF00885">
    <property type="entry name" value="DMRL_synthase"/>
    <property type="match status" value="1"/>
</dbReference>
<evidence type="ECO:0000256" key="1">
    <source>
        <dbReference type="ARBA" id="ARBA00004882"/>
    </source>
</evidence>
<evidence type="ECO:0000256" key="9">
    <source>
        <dbReference type="ARBA" id="ARBA00022723"/>
    </source>
</evidence>
<evidence type="ECO:0000256" key="2">
    <source>
        <dbReference type="ARBA" id="ARBA00004904"/>
    </source>
</evidence>
<comment type="similarity">
    <text evidence="6">Belongs to the DMRL synthase family.</text>
</comment>
<dbReference type="SUPFAM" id="SSF53927">
    <property type="entry name" value="Cytidine deaminase-like"/>
    <property type="match status" value="1"/>
</dbReference>
<dbReference type="InterPro" id="IPR032677">
    <property type="entry name" value="GTP_cyclohydro_II"/>
</dbReference>
<comment type="pathway">
    <text evidence="1">Cofactor biosynthesis; riboflavin biosynthesis; 5-amino-6-(D-ribitylamino)uracil from GTP: step 2/4.</text>
</comment>
<evidence type="ECO:0000256" key="3">
    <source>
        <dbReference type="ARBA" id="ARBA00004910"/>
    </source>
</evidence>
<evidence type="ECO:0000259" key="14">
    <source>
        <dbReference type="PROSITE" id="PS51747"/>
    </source>
</evidence>
<keyword evidence="9" id="KW-0479">Metal-binding</keyword>